<keyword evidence="1" id="KW-1133">Transmembrane helix</keyword>
<feature type="transmembrane region" description="Helical" evidence="1">
    <location>
        <begin position="45"/>
        <end position="63"/>
    </location>
</feature>
<accession>A0A8S1LR05</accession>
<keyword evidence="1" id="KW-0472">Membrane</keyword>
<gene>
    <name evidence="2" type="ORF">PSON_ATCC_30995.1.T0240289</name>
</gene>
<protein>
    <submittedName>
        <fullName evidence="2">Uncharacterized protein</fullName>
    </submittedName>
</protein>
<dbReference type="Proteomes" id="UP000692954">
    <property type="component" value="Unassembled WGS sequence"/>
</dbReference>
<proteinExistence type="predicted"/>
<organism evidence="2 3">
    <name type="scientific">Paramecium sonneborni</name>
    <dbReference type="NCBI Taxonomy" id="65129"/>
    <lineage>
        <taxon>Eukaryota</taxon>
        <taxon>Sar</taxon>
        <taxon>Alveolata</taxon>
        <taxon>Ciliophora</taxon>
        <taxon>Intramacronucleata</taxon>
        <taxon>Oligohymenophorea</taxon>
        <taxon>Peniculida</taxon>
        <taxon>Parameciidae</taxon>
        <taxon>Paramecium</taxon>
    </lineage>
</organism>
<keyword evidence="3" id="KW-1185">Reference proteome</keyword>
<evidence type="ECO:0000313" key="3">
    <source>
        <dbReference type="Proteomes" id="UP000692954"/>
    </source>
</evidence>
<comment type="caution">
    <text evidence="2">The sequence shown here is derived from an EMBL/GenBank/DDBJ whole genome shotgun (WGS) entry which is preliminary data.</text>
</comment>
<keyword evidence="1" id="KW-0812">Transmembrane</keyword>
<evidence type="ECO:0000256" key="1">
    <source>
        <dbReference type="SAM" id="Phobius"/>
    </source>
</evidence>
<reference evidence="2" key="1">
    <citation type="submission" date="2021-01" db="EMBL/GenBank/DDBJ databases">
        <authorList>
            <consortium name="Genoscope - CEA"/>
            <person name="William W."/>
        </authorList>
    </citation>
    <scope>NUCLEOTIDE SEQUENCE</scope>
</reference>
<dbReference type="AlphaFoldDB" id="A0A8S1LR05"/>
<feature type="transmembrane region" description="Helical" evidence="1">
    <location>
        <begin position="6"/>
        <end position="24"/>
    </location>
</feature>
<name>A0A8S1LR05_9CILI</name>
<evidence type="ECO:0000313" key="2">
    <source>
        <dbReference type="EMBL" id="CAD8068712.1"/>
    </source>
</evidence>
<dbReference type="EMBL" id="CAJJDN010000024">
    <property type="protein sequence ID" value="CAD8068712.1"/>
    <property type="molecule type" value="Genomic_DNA"/>
</dbReference>
<sequence length="98" mass="11399">MSSVPYINNISIICIIIISPAIIYPKMSQNYSITKFRNPTFMKQFIRLIIFFPGIQAFIIHIICKIKQQIPKIQKQEIYMLTDGLANNTKAQSQEDEF</sequence>